<accession>A0AAP0HYB5</accession>
<reference evidence="2 3" key="1">
    <citation type="submission" date="2024-01" db="EMBL/GenBank/DDBJ databases">
        <title>Genome assemblies of Stephania.</title>
        <authorList>
            <person name="Yang L."/>
        </authorList>
    </citation>
    <scope>NUCLEOTIDE SEQUENCE [LARGE SCALE GENOMIC DNA]</scope>
    <source>
        <strain evidence="2">JXDWG</strain>
        <tissue evidence="2">Leaf</tissue>
    </source>
</reference>
<keyword evidence="3" id="KW-1185">Reference proteome</keyword>
<dbReference type="AlphaFoldDB" id="A0AAP0HYB5"/>
<feature type="compositionally biased region" description="Acidic residues" evidence="1">
    <location>
        <begin position="19"/>
        <end position="43"/>
    </location>
</feature>
<feature type="compositionally biased region" description="Basic and acidic residues" evidence="1">
    <location>
        <begin position="44"/>
        <end position="68"/>
    </location>
</feature>
<dbReference type="EMBL" id="JBBNAG010000009">
    <property type="protein sequence ID" value="KAK9106168.1"/>
    <property type="molecule type" value="Genomic_DNA"/>
</dbReference>
<comment type="caution">
    <text evidence="2">The sequence shown here is derived from an EMBL/GenBank/DDBJ whole genome shotgun (WGS) entry which is preliminary data.</text>
</comment>
<evidence type="ECO:0000313" key="2">
    <source>
        <dbReference type="EMBL" id="KAK9106168.1"/>
    </source>
</evidence>
<name>A0AAP0HYB5_9MAGN</name>
<organism evidence="2 3">
    <name type="scientific">Stephania cephalantha</name>
    <dbReference type="NCBI Taxonomy" id="152367"/>
    <lineage>
        <taxon>Eukaryota</taxon>
        <taxon>Viridiplantae</taxon>
        <taxon>Streptophyta</taxon>
        <taxon>Embryophyta</taxon>
        <taxon>Tracheophyta</taxon>
        <taxon>Spermatophyta</taxon>
        <taxon>Magnoliopsida</taxon>
        <taxon>Ranunculales</taxon>
        <taxon>Menispermaceae</taxon>
        <taxon>Menispermoideae</taxon>
        <taxon>Cissampelideae</taxon>
        <taxon>Stephania</taxon>
    </lineage>
</organism>
<sequence>MVYSLRTHTRRPNRFADTLLEEELQKEEQRELEEEEEEAEESITETKRPKLIERRENSRARVERESQR</sequence>
<feature type="region of interest" description="Disordered" evidence="1">
    <location>
        <begin position="1"/>
        <end position="68"/>
    </location>
</feature>
<dbReference type="Proteomes" id="UP001419268">
    <property type="component" value="Unassembled WGS sequence"/>
</dbReference>
<protein>
    <submittedName>
        <fullName evidence="2">Uncharacterized protein</fullName>
    </submittedName>
</protein>
<proteinExistence type="predicted"/>
<evidence type="ECO:0000256" key="1">
    <source>
        <dbReference type="SAM" id="MobiDB-lite"/>
    </source>
</evidence>
<gene>
    <name evidence="2" type="ORF">Scep_023012</name>
</gene>
<evidence type="ECO:0000313" key="3">
    <source>
        <dbReference type="Proteomes" id="UP001419268"/>
    </source>
</evidence>